<proteinExistence type="inferred from homology"/>
<evidence type="ECO:0000313" key="5">
    <source>
        <dbReference type="EMBL" id="VGO13318.1"/>
    </source>
</evidence>
<feature type="signal peptide" evidence="3">
    <location>
        <begin position="1"/>
        <end position="16"/>
    </location>
</feature>
<dbReference type="Pfam" id="PF00884">
    <property type="entry name" value="Sulfatase"/>
    <property type="match status" value="1"/>
</dbReference>
<reference evidence="5 6" key="1">
    <citation type="submission" date="2019-04" db="EMBL/GenBank/DDBJ databases">
        <authorList>
            <person name="Van Vliet M D."/>
        </authorList>
    </citation>
    <scope>NUCLEOTIDE SEQUENCE [LARGE SCALE GENOMIC DNA]</scope>
    <source>
        <strain evidence="5 6">F1</strain>
    </source>
</reference>
<name>A0A6C2U028_PONDE</name>
<dbReference type="AlphaFoldDB" id="A0A6C2U028"/>
<dbReference type="InterPro" id="IPR000917">
    <property type="entry name" value="Sulfatase_N"/>
</dbReference>
<accession>A0A6C2U028</accession>
<dbReference type="Gene3D" id="3.40.720.10">
    <property type="entry name" value="Alkaline Phosphatase, subunit A"/>
    <property type="match status" value="1"/>
</dbReference>
<dbReference type="FunFam" id="3.40.720.10:FF:000047">
    <property type="entry name" value="Arylsulfatase"/>
    <property type="match status" value="1"/>
</dbReference>
<keyword evidence="6" id="KW-1185">Reference proteome</keyword>
<feature type="domain" description="Sulfatase N-terminal" evidence="4">
    <location>
        <begin position="20"/>
        <end position="420"/>
    </location>
</feature>
<evidence type="ECO:0000256" key="3">
    <source>
        <dbReference type="SAM" id="SignalP"/>
    </source>
</evidence>
<dbReference type="PANTHER" id="PTHR42693:SF53">
    <property type="entry name" value="ENDO-4-O-SULFATASE"/>
    <property type="match status" value="1"/>
</dbReference>
<dbReference type="RefSeq" id="WP_136078896.1">
    <property type="nucleotide sequence ID" value="NZ_CAAHFG010000001.1"/>
</dbReference>
<sequence length="539" mass="61345">MKILLPSLLIALSAAAAPRPNIALIMVDDMGYSDIGCYGGEINTPNMDRLAGNGVRFSRFYNGSRCCPTRASLMTGLHSHLTGIGHMTNPPNSKGHDAGEEFPNYRGFLNRECVTIAEVLQPAGYATLMTGKWHLGYNDQDRWPLQRGFEKYYGCIAGATRFFYPFNERDMTFGNETDTEKKSTTDRPFYTTDAFTDYAIRFINEEKQGQDRPFFLYLAYTAPHWPHQAHEEDIANYAGKYMQGWDALREQRYKRQIELGLIKPEWKLSPRDPKVPAWESLDAEKQQEMDMRMAVYAAMIDRVDWNIGKLVQTLEKNGQLDNTLIMFLSDNGACAEGPPLGRGEIMDVNKRNQETGNNYGAAWANVSSTPFRLYKHYTHEGGAATPFFMHWPKRIKPVDEWYESPAQLIDVMPTVLEITGATYPQKFGGKKIHPLRGVSLAPAFEGKPIQRRAPMFSEHENNAFMMDGDWKLVGKGVAANVGVKKNLWELYDLSKDRTELNNLITEQPERASQMMAAWKRWADEDLVYPKPVKKKKGEK</sequence>
<comment type="similarity">
    <text evidence="1">Belongs to the sulfatase family.</text>
</comment>
<dbReference type="InterPro" id="IPR050738">
    <property type="entry name" value="Sulfatase"/>
</dbReference>
<protein>
    <submittedName>
        <fullName evidence="5">Arylsulfatase</fullName>
    </submittedName>
</protein>
<dbReference type="EMBL" id="CAAHFG010000001">
    <property type="protein sequence ID" value="VGO13318.1"/>
    <property type="molecule type" value="Genomic_DNA"/>
</dbReference>
<dbReference type="PANTHER" id="PTHR42693">
    <property type="entry name" value="ARYLSULFATASE FAMILY MEMBER"/>
    <property type="match status" value="1"/>
</dbReference>
<gene>
    <name evidence="5" type="primary">atsA_106</name>
    <name evidence="5" type="ORF">PDESU_01874</name>
</gene>
<dbReference type="Proteomes" id="UP000366872">
    <property type="component" value="Unassembled WGS sequence"/>
</dbReference>
<evidence type="ECO:0000256" key="1">
    <source>
        <dbReference type="ARBA" id="ARBA00008779"/>
    </source>
</evidence>
<organism evidence="5 6">
    <name type="scientific">Pontiella desulfatans</name>
    <dbReference type="NCBI Taxonomy" id="2750659"/>
    <lineage>
        <taxon>Bacteria</taxon>
        <taxon>Pseudomonadati</taxon>
        <taxon>Kiritimatiellota</taxon>
        <taxon>Kiritimatiellia</taxon>
        <taxon>Kiritimatiellales</taxon>
        <taxon>Pontiellaceae</taxon>
        <taxon>Pontiella</taxon>
    </lineage>
</organism>
<dbReference type="GO" id="GO:0004065">
    <property type="term" value="F:arylsulfatase activity"/>
    <property type="evidence" value="ECO:0007669"/>
    <property type="project" value="TreeGrafter"/>
</dbReference>
<dbReference type="SUPFAM" id="SSF53649">
    <property type="entry name" value="Alkaline phosphatase-like"/>
    <property type="match status" value="1"/>
</dbReference>
<keyword evidence="2" id="KW-0378">Hydrolase</keyword>
<evidence type="ECO:0000256" key="2">
    <source>
        <dbReference type="ARBA" id="ARBA00022801"/>
    </source>
</evidence>
<evidence type="ECO:0000313" key="6">
    <source>
        <dbReference type="Proteomes" id="UP000366872"/>
    </source>
</evidence>
<dbReference type="CDD" id="cd16025">
    <property type="entry name" value="PAS_like"/>
    <property type="match status" value="1"/>
</dbReference>
<dbReference type="InterPro" id="IPR017850">
    <property type="entry name" value="Alkaline_phosphatase_core_sf"/>
</dbReference>
<evidence type="ECO:0000259" key="4">
    <source>
        <dbReference type="Pfam" id="PF00884"/>
    </source>
</evidence>
<dbReference type="Gene3D" id="3.30.1120.10">
    <property type="match status" value="1"/>
</dbReference>
<keyword evidence="3" id="KW-0732">Signal</keyword>
<feature type="chain" id="PRO_5028881951" evidence="3">
    <location>
        <begin position="17"/>
        <end position="539"/>
    </location>
</feature>